<sequence length="68" mass="7212">MNTLLNYLAVLAVAALLLAPALYGTARERRIDRQLRGAAAGRSEARGADRARKAQKSSSRSTVPSTAT</sequence>
<evidence type="ECO:0000256" key="1">
    <source>
        <dbReference type="SAM" id="MobiDB-lite"/>
    </source>
</evidence>
<feature type="region of interest" description="Disordered" evidence="1">
    <location>
        <begin position="36"/>
        <end position="68"/>
    </location>
</feature>
<dbReference type="AlphaFoldDB" id="A0A1E5PW22"/>
<evidence type="ECO:0000313" key="3">
    <source>
        <dbReference type="Proteomes" id="UP000095705"/>
    </source>
</evidence>
<gene>
    <name evidence="2" type="ORF">BGK67_22045</name>
</gene>
<organism evidence="2 3">
    <name type="scientific">Streptomyces subrutilus</name>
    <dbReference type="NCBI Taxonomy" id="36818"/>
    <lineage>
        <taxon>Bacteria</taxon>
        <taxon>Bacillati</taxon>
        <taxon>Actinomycetota</taxon>
        <taxon>Actinomycetes</taxon>
        <taxon>Kitasatosporales</taxon>
        <taxon>Streptomycetaceae</taxon>
        <taxon>Streptomyces</taxon>
    </lineage>
</organism>
<keyword evidence="3" id="KW-1185">Reference proteome</keyword>
<dbReference type="RefSeq" id="WP_069921876.1">
    <property type="nucleotide sequence ID" value="NZ_MEHK01000001.1"/>
</dbReference>
<dbReference type="Proteomes" id="UP000095705">
    <property type="component" value="Unassembled WGS sequence"/>
</dbReference>
<protein>
    <submittedName>
        <fullName evidence="2">Uncharacterized protein</fullName>
    </submittedName>
</protein>
<evidence type="ECO:0000313" key="2">
    <source>
        <dbReference type="EMBL" id="OEJ33660.1"/>
    </source>
</evidence>
<comment type="caution">
    <text evidence="2">The sequence shown here is derived from an EMBL/GenBank/DDBJ whole genome shotgun (WGS) entry which is preliminary data.</text>
</comment>
<reference evidence="2 3" key="1">
    <citation type="submission" date="2016-08" db="EMBL/GenBank/DDBJ databases">
        <title>The complete genome of Streptomyces subrutilus 10-1-1.</title>
        <authorList>
            <person name="Chen X."/>
        </authorList>
    </citation>
    <scope>NUCLEOTIDE SEQUENCE [LARGE SCALE GENOMIC DNA]</scope>
    <source>
        <strain evidence="2 3">10-1-1</strain>
    </source>
</reference>
<dbReference type="EMBL" id="MEHK01000001">
    <property type="protein sequence ID" value="OEJ33660.1"/>
    <property type="molecule type" value="Genomic_DNA"/>
</dbReference>
<accession>A0A1E5PW22</accession>
<proteinExistence type="predicted"/>
<feature type="compositionally biased region" description="Basic and acidic residues" evidence="1">
    <location>
        <begin position="43"/>
        <end position="52"/>
    </location>
</feature>
<name>A0A1E5PW22_9ACTN</name>